<reference evidence="2 3" key="1">
    <citation type="submission" date="2019-05" db="EMBL/GenBank/DDBJ databases">
        <title>Another draft genome of Portunus trituberculatus and its Hox gene families provides insights of decapod evolution.</title>
        <authorList>
            <person name="Jeong J.-H."/>
            <person name="Song I."/>
            <person name="Kim S."/>
            <person name="Choi T."/>
            <person name="Kim D."/>
            <person name="Ryu S."/>
            <person name="Kim W."/>
        </authorList>
    </citation>
    <scope>NUCLEOTIDE SEQUENCE [LARGE SCALE GENOMIC DNA]</scope>
    <source>
        <tissue evidence="2">Muscle</tissue>
    </source>
</reference>
<organism evidence="2 3">
    <name type="scientific">Portunus trituberculatus</name>
    <name type="common">Swimming crab</name>
    <name type="synonym">Neptunus trituberculatus</name>
    <dbReference type="NCBI Taxonomy" id="210409"/>
    <lineage>
        <taxon>Eukaryota</taxon>
        <taxon>Metazoa</taxon>
        <taxon>Ecdysozoa</taxon>
        <taxon>Arthropoda</taxon>
        <taxon>Crustacea</taxon>
        <taxon>Multicrustacea</taxon>
        <taxon>Malacostraca</taxon>
        <taxon>Eumalacostraca</taxon>
        <taxon>Eucarida</taxon>
        <taxon>Decapoda</taxon>
        <taxon>Pleocyemata</taxon>
        <taxon>Brachyura</taxon>
        <taxon>Eubrachyura</taxon>
        <taxon>Portunoidea</taxon>
        <taxon>Portunidae</taxon>
        <taxon>Portuninae</taxon>
        <taxon>Portunus</taxon>
    </lineage>
</organism>
<accession>A0A5B7FLF5</accession>
<dbReference type="Proteomes" id="UP000324222">
    <property type="component" value="Unassembled WGS sequence"/>
</dbReference>
<evidence type="ECO:0000313" key="3">
    <source>
        <dbReference type="Proteomes" id="UP000324222"/>
    </source>
</evidence>
<feature type="region of interest" description="Disordered" evidence="1">
    <location>
        <begin position="83"/>
        <end position="103"/>
    </location>
</feature>
<proteinExistence type="predicted"/>
<sequence length="114" mass="13177">MQQKCVPLKNSQNRRLLWEAFVEENPPYSDLKMTSRRPGCRMQQKCVPQKNSQNRRLLWEALVEGDPSYSDLKMTSRRPGFLQISGKFSRHPPHVLSRTGDNVGGFQDGVRPFC</sequence>
<evidence type="ECO:0000256" key="1">
    <source>
        <dbReference type="SAM" id="MobiDB-lite"/>
    </source>
</evidence>
<name>A0A5B7FLF5_PORTR</name>
<dbReference type="EMBL" id="VSRR010006880">
    <property type="protein sequence ID" value="MPC45758.1"/>
    <property type="molecule type" value="Genomic_DNA"/>
</dbReference>
<dbReference type="AlphaFoldDB" id="A0A5B7FLF5"/>
<comment type="caution">
    <text evidence="2">The sequence shown here is derived from an EMBL/GenBank/DDBJ whole genome shotgun (WGS) entry which is preliminary data.</text>
</comment>
<evidence type="ECO:0000313" key="2">
    <source>
        <dbReference type="EMBL" id="MPC45758.1"/>
    </source>
</evidence>
<keyword evidence="3" id="KW-1185">Reference proteome</keyword>
<protein>
    <submittedName>
        <fullName evidence="2">Uncharacterized protein</fullName>
    </submittedName>
</protein>
<gene>
    <name evidence="2" type="ORF">E2C01_039463</name>
</gene>